<dbReference type="AlphaFoldDB" id="A0A1H9PIR6"/>
<dbReference type="Pfam" id="PF01553">
    <property type="entry name" value="Acyltransferase"/>
    <property type="match status" value="1"/>
</dbReference>
<feature type="domain" description="Phospholipid/glycerol acyltransferase" evidence="2">
    <location>
        <begin position="35"/>
        <end position="146"/>
    </location>
</feature>
<dbReference type="EMBL" id="FOGZ01000001">
    <property type="protein sequence ID" value="SER47980.1"/>
    <property type="molecule type" value="Genomic_DNA"/>
</dbReference>
<dbReference type="SUPFAM" id="SSF69593">
    <property type="entry name" value="Glycerol-3-phosphate (1)-acyltransferase"/>
    <property type="match status" value="1"/>
</dbReference>
<gene>
    <name evidence="3" type="ORF">SAMN05443377_10165</name>
</gene>
<dbReference type="RefSeq" id="WP_091966509.1">
    <property type="nucleotide sequence ID" value="NZ_FOGZ01000001.1"/>
</dbReference>
<evidence type="ECO:0000313" key="3">
    <source>
        <dbReference type="EMBL" id="SER47980.1"/>
    </source>
</evidence>
<keyword evidence="3" id="KW-0012">Acyltransferase</keyword>
<feature type="compositionally biased region" description="Basic and acidic residues" evidence="1">
    <location>
        <begin position="243"/>
        <end position="288"/>
    </location>
</feature>
<proteinExistence type="predicted"/>
<evidence type="ECO:0000313" key="4">
    <source>
        <dbReference type="Proteomes" id="UP000198815"/>
    </source>
</evidence>
<feature type="region of interest" description="Disordered" evidence="1">
    <location>
        <begin position="226"/>
        <end position="288"/>
    </location>
</feature>
<name>A0A1H9PIR6_9ACTN</name>
<dbReference type="InterPro" id="IPR002123">
    <property type="entry name" value="Plipid/glycerol_acylTrfase"/>
</dbReference>
<dbReference type="OrthoDB" id="3732631at2"/>
<dbReference type="GO" id="GO:0016746">
    <property type="term" value="F:acyltransferase activity"/>
    <property type="evidence" value="ECO:0007669"/>
    <property type="project" value="UniProtKB-KW"/>
</dbReference>
<accession>A0A1H9PIR6</accession>
<keyword evidence="3" id="KW-0808">Transferase</keyword>
<dbReference type="STRING" id="64702.SAMN05443377_10165"/>
<sequence length="288" mass="31982">MNSHGAGSRAGAQMSAHPRQGVGRLFARSRDAFQVDVEGADRLVDGGAILAANHRWFGDITRLFSAFDRPVFLAVAHPRRFARRQVPVDGRDDDSRPDARALLRAGELVMIQPETERSPDGDLHRGSPDVAWLALTARVPVHPVDIVPPPAEGPVGEMVSALLGPTVRIGEPLDFSRYWTTPAISDVLDGILLRGCTDEIMAAIAELSGQLYRDDTPQQARVRLAEERREERKARAKAYPTLSEERRREAQLREQLRLKDQQDLARAAEEARARVTARATRDGEDPRR</sequence>
<evidence type="ECO:0000259" key="2">
    <source>
        <dbReference type="Pfam" id="PF01553"/>
    </source>
</evidence>
<dbReference type="CDD" id="cd07989">
    <property type="entry name" value="LPLAT_AGPAT-like"/>
    <property type="match status" value="1"/>
</dbReference>
<organism evidence="3 4">
    <name type="scientific">Propionibacterium cyclohexanicum</name>
    <dbReference type="NCBI Taxonomy" id="64702"/>
    <lineage>
        <taxon>Bacteria</taxon>
        <taxon>Bacillati</taxon>
        <taxon>Actinomycetota</taxon>
        <taxon>Actinomycetes</taxon>
        <taxon>Propionibacteriales</taxon>
        <taxon>Propionibacteriaceae</taxon>
        <taxon>Propionibacterium</taxon>
    </lineage>
</organism>
<keyword evidence="4" id="KW-1185">Reference proteome</keyword>
<dbReference type="Proteomes" id="UP000198815">
    <property type="component" value="Unassembled WGS sequence"/>
</dbReference>
<evidence type="ECO:0000256" key="1">
    <source>
        <dbReference type="SAM" id="MobiDB-lite"/>
    </source>
</evidence>
<reference evidence="3 4" key="1">
    <citation type="submission" date="2016-10" db="EMBL/GenBank/DDBJ databases">
        <authorList>
            <person name="de Groot N.N."/>
        </authorList>
    </citation>
    <scope>NUCLEOTIDE SEQUENCE [LARGE SCALE GENOMIC DNA]</scope>
    <source>
        <strain evidence="3 4">DSM 16859</strain>
    </source>
</reference>
<protein>
    <submittedName>
        <fullName evidence="3">1-acyl-sn-glycerol-3-phosphate acyltransferase</fullName>
    </submittedName>
</protein>